<protein>
    <recommendedName>
        <fullName evidence="7">Electron transporter</fullName>
    </recommendedName>
</protein>
<evidence type="ECO:0000313" key="5">
    <source>
        <dbReference type="EMBL" id="KAK7847737.1"/>
    </source>
</evidence>
<organism evidence="5 6">
    <name type="scientific">Quercus suber</name>
    <name type="common">Cork oak</name>
    <dbReference type="NCBI Taxonomy" id="58331"/>
    <lineage>
        <taxon>Eukaryota</taxon>
        <taxon>Viridiplantae</taxon>
        <taxon>Streptophyta</taxon>
        <taxon>Embryophyta</taxon>
        <taxon>Tracheophyta</taxon>
        <taxon>Spermatophyta</taxon>
        <taxon>Magnoliopsida</taxon>
        <taxon>eudicotyledons</taxon>
        <taxon>Gunneridae</taxon>
        <taxon>Pentapetalae</taxon>
        <taxon>rosids</taxon>
        <taxon>fabids</taxon>
        <taxon>Fagales</taxon>
        <taxon>Fagaceae</taxon>
        <taxon>Quercus</taxon>
    </lineage>
</organism>
<dbReference type="AlphaFoldDB" id="A0AAW0L9J9"/>
<feature type="domain" description="DUF547" evidence="3">
    <location>
        <begin position="373"/>
        <end position="510"/>
    </location>
</feature>
<dbReference type="Pfam" id="PF04784">
    <property type="entry name" value="DUF547"/>
    <property type="match status" value="1"/>
</dbReference>
<proteinExistence type="predicted"/>
<dbReference type="PANTHER" id="PTHR23054:SF26">
    <property type="entry name" value="ELECTRON TRANSPORTER"/>
    <property type="match status" value="1"/>
</dbReference>
<feature type="region of interest" description="Disordered" evidence="2">
    <location>
        <begin position="173"/>
        <end position="194"/>
    </location>
</feature>
<dbReference type="InterPro" id="IPR006869">
    <property type="entry name" value="DUF547"/>
</dbReference>
<reference evidence="5 6" key="1">
    <citation type="journal article" date="2018" name="Sci. Data">
        <title>The draft genome sequence of cork oak.</title>
        <authorList>
            <person name="Ramos A.M."/>
            <person name="Usie A."/>
            <person name="Barbosa P."/>
            <person name="Barros P.M."/>
            <person name="Capote T."/>
            <person name="Chaves I."/>
            <person name="Simoes F."/>
            <person name="Abreu I."/>
            <person name="Carrasquinho I."/>
            <person name="Faro C."/>
            <person name="Guimaraes J.B."/>
            <person name="Mendonca D."/>
            <person name="Nobrega F."/>
            <person name="Rodrigues L."/>
            <person name="Saibo N.J.M."/>
            <person name="Varela M.C."/>
            <person name="Egas C."/>
            <person name="Matos J."/>
            <person name="Miguel C.M."/>
            <person name="Oliveira M.M."/>
            <person name="Ricardo C.P."/>
            <person name="Goncalves S."/>
        </authorList>
    </citation>
    <scope>NUCLEOTIDE SEQUENCE [LARGE SCALE GENOMIC DNA]</scope>
    <source>
        <strain evidence="6">cv. HL8</strain>
    </source>
</reference>
<evidence type="ECO:0000259" key="4">
    <source>
        <dbReference type="Pfam" id="PF14389"/>
    </source>
</evidence>
<comment type="caution">
    <text evidence="5">The sequence shown here is derived from an EMBL/GenBank/DDBJ whole genome shotgun (WGS) entry which is preliminary data.</text>
</comment>
<keyword evidence="6" id="KW-1185">Reference proteome</keyword>
<evidence type="ECO:0000256" key="2">
    <source>
        <dbReference type="SAM" id="MobiDB-lite"/>
    </source>
</evidence>
<gene>
    <name evidence="5" type="ORF">CFP56_006217</name>
</gene>
<feature type="region of interest" description="Disordered" evidence="2">
    <location>
        <begin position="23"/>
        <end position="43"/>
    </location>
</feature>
<name>A0AAW0L9J9_QUESU</name>
<dbReference type="EMBL" id="PKMF04000136">
    <property type="protein sequence ID" value="KAK7847737.1"/>
    <property type="molecule type" value="Genomic_DNA"/>
</dbReference>
<keyword evidence="1" id="KW-0175">Coiled coil</keyword>
<dbReference type="Pfam" id="PF14389">
    <property type="entry name" value="Lzipper-MIP1"/>
    <property type="match status" value="1"/>
</dbReference>
<feature type="coiled-coil region" evidence="1">
    <location>
        <begin position="93"/>
        <end position="159"/>
    </location>
</feature>
<evidence type="ECO:0000313" key="6">
    <source>
        <dbReference type="Proteomes" id="UP000237347"/>
    </source>
</evidence>
<accession>A0AAW0L9J9</accession>
<feature type="domain" description="Ternary complex factor MIP1 leucine-zipper" evidence="4">
    <location>
        <begin position="90"/>
        <end position="169"/>
    </location>
</feature>
<evidence type="ECO:0000256" key="1">
    <source>
        <dbReference type="SAM" id="Coils"/>
    </source>
</evidence>
<sequence>MGGFSVVEEATAAVGKREYGDTWGNPLFHSQHRRSKSASDRNASVLGGGVLRSIKRDQDETYVLPYSASVSRGQSPLHDYANHFNKNISSNHRASLEKDIEQLQLRLQQEKSMRMMLERTMGRASSTLSPGHRHFAAQTKELIAEIELLEEEVANREQHVLSLYRNIFDSVSRPPSAQNSGMVSPAHTKHGSRKHPSIISSAFCSSKKFPLQPLQVLVSLDDPWKRSHKTSHTPMSNGKNNIDTEKMCFDQTKVREKVQSMDKTSVLRTLKDHIYQCPSKLSEEMVRCMAAVYCWLRSAASVNTETNRSPLLSRSSTNVIQPRRGTGADRDWTCKSMIEISWISTDKSQFSHASYAINNYRVLVEQLERVSFSQMENDAQTAFWINVYNALVMHAYLAYGIPNNSLRRLAMFHKAAYNIGGHVISANAIEHAIFCFRTPRGGRWLETILSTTLRKKSGEERQLSSKLGLLKSQPLVCFALCTGAFSDPALKVYTASNVGEELEAAKREFLQANIVMKKSRKVFLPKVLERYAREASLNSDDILKWLTENVDKKLHDSIQKCIDRKSSKKASQIIEWLPYSSRFRYLKVYTASNVGEELEAAKREFLQANIVMKKSRKVFLPKVLERYAREASLNSDDILKWLTENVDKKLHDSIQKCIDRKSSKKASQIIEWLPYSSRFRYVFLKDLAEKPWWM</sequence>
<feature type="compositionally biased region" description="Polar residues" evidence="2">
    <location>
        <begin position="173"/>
        <end position="182"/>
    </location>
</feature>
<dbReference type="Proteomes" id="UP000237347">
    <property type="component" value="Unassembled WGS sequence"/>
</dbReference>
<dbReference type="InterPro" id="IPR025757">
    <property type="entry name" value="MIP1_Leuzipper"/>
</dbReference>
<dbReference type="PANTHER" id="PTHR23054">
    <property type="entry name" value="TERNARY COMPLEX FACTOR MIP1, LEUCINE-ZIPPER-RELATED"/>
    <property type="match status" value="1"/>
</dbReference>
<evidence type="ECO:0008006" key="7">
    <source>
        <dbReference type="Google" id="ProtNLM"/>
    </source>
</evidence>
<evidence type="ECO:0000259" key="3">
    <source>
        <dbReference type="Pfam" id="PF04784"/>
    </source>
</evidence>